<dbReference type="Pfam" id="PF13693">
    <property type="entry name" value="HTH_35"/>
    <property type="match status" value="1"/>
</dbReference>
<dbReference type="InterPro" id="IPR010982">
    <property type="entry name" value="Lambda_DNA-bd_dom_sf"/>
</dbReference>
<dbReference type="Gene3D" id="1.10.260.40">
    <property type="entry name" value="lambda repressor-like DNA-binding domains"/>
    <property type="match status" value="1"/>
</dbReference>
<organism evidence="7 8">
    <name type="scientific">Microvirgula aerodenitrificans</name>
    <dbReference type="NCBI Taxonomy" id="57480"/>
    <lineage>
        <taxon>Bacteria</taxon>
        <taxon>Pseudomonadati</taxon>
        <taxon>Pseudomonadota</taxon>
        <taxon>Betaproteobacteria</taxon>
        <taxon>Neisseriales</taxon>
        <taxon>Aquaspirillaceae</taxon>
        <taxon>Microvirgula</taxon>
    </lineage>
</organism>
<dbReference type="SUPFAM" id="SSF47413">
    <property type="entry name" value="lambda repressor-like DNA-binding domains"/>
    <property type="match status" value="1"/>
</dbReference>
<keyword evidence="8" id="KW-1185">Reference proteome</keyword>
<keyword evidence="4" id="KW-0804">Transcription</keyword>
<dbReference type="Proteomes" id="UP000244173">
    <property type="component" value="Chromosome"/>
</dbReference>
<evidence type="ECO:0000313" key="7">
    <source>
        <dbReference type="EMBL" id="AVY94466.1"/>
    </source>
</evidence>
<gene>
    <name evidence="7" type="ORF">DAI18_10710</name>
</gene>
<dbReference type="RefSeq" id="WP_107889414.1">
    <property type="nucleotide sequence ID" value="NZ_CP028519.1"/>
</dbReference>
<feature type="compositionally biased region" description="Basic and acidic residues" evidence="5">
    <location>
        <begin position="94"/>
        <end position="106"/>
    </location>
</feature>
<dbReference type="InterPro" id="IPR038722">
    <property type="entry name" value="Ner_HTH_dom"/>
</dbReference>
<reference evidence="7 8" key="1">
    <citation type="submission" date="2018-04" db="EMBL/GenBank/DDBJ databases">
        <title>Denitrifier Microvirgula.</title>
        <authorList>
            <person name="Anderson E."/>
            <person name="Jang J."/>
            <person name="Ishii S."/>
        </authorList>
    </citation>
    <scope>NUCLEOTIDE SEQUENCE [LARGE SCALE GENOMIC DNA]</scope>
    <source>
        <strain evidence="7 8">BE2.4</strain>
    </source>
</reference>
<evidence type="ECO:0000256" key="5">
    <source>
        <dbReference type="SAM" id="MobiDB-lite"/>
    </source>
</evidence>
<dbReference type="GO" id="GO:0003677">
    <property type="term" value="F:DNA binding"/>
    <property type="evidence" value="ECO:0007669"/>
    <property type="project" value="UniProtKB-KW"/>
</dbReference>
<comment type="similarity">
    <text evidence="1">Belongs to the ner transcriptional regulatory family.</text>
</comment>
<evidence type="ECO:0000256" key="3">
    <source>
        <dbReference type="ARBA" id="ARBA00023125"/>
    </source>
</evidence>
<dbReference type="KEGG" id="maer:DAI18_10710"/>
<dbReference type="OrthoDB" id="6692720at2"/>
<evidence type="ECO:0000313" key="8">
    <source>
        <dbReference type="Proteomes" id="UP000244173"/>
    </source>
</evidence>
<dbReference type="AlphaFoldDB" id="A0A2S0PAS7"/>
<feature type="domain" description="Ner winged helix-turn-helix DNA-binding" evidence="6">
    <location>
        <begin position="13"/>
        <end position="82"/>
    </location>
</feature>
<sequence>MTNLNTNDTPRYWHPEDVKAAIRKRGKSMADLAREHHLPSANVRNALRRPVRSGEIVIAAFLGIPLCELWPDRWDVNGKRVLRPRTVSQSPLREGNHGDGMDKGRV</sequence>
<evidence type="ECO:0000256" key="1">
    <source>
        <dbReference type="ARBA" id="ARBA00006157"/>
    </source>
</evidence>
<name>A0A2S0PAS7_9NEIS</name>
<evidence type="ECO:0000256" key="4">
    <source>
        <dbReference type="ARBA" id="ARBA00023163"/>
    </source>
</evidence>
<keyword evidence="2" id="KW-0805">Transcription regulation</keyword>
<evidence type="ECO:0000256" key="2">
    <source>
        <dbReference type="ARBA" id="ARBA00023015"/>
    </source>
</evidence>
<evidence type="ECO:0000259" key="6">
    <source>
        <dbReference type="Pfam" id="PF13693"/>
    </source>
</evidence>
<protein>
    <recommendedName>
        <fullName evidence="6">Ner winged helix-turn-helix DNA-binding domain-containing protein</fullName>
    </recommendedName>
</protein>
<dbReference type="EMBL" id="CP028519">
    <property type="protein sequence ID" value="AVY94466.1"/>
    <property type="molecule type" value="Genomic_DNA"/>
</dbReference>
<feature type="region of interest" description="Disordered" evidence="5">
    <location>
        <begin position="82"/>
        <end position="106"/>
    </location>
</feature>
<accession>A0A2S0PAS7</accession>
<dbReference type="STRING" id="1122240.GCA_000620105_00175"/>
<keyword evidence="3" id="KW-0238">DNA-binding</keyword>
<proteinExistence type="inferred from homology"/>